<gene>
    <name evidence="1" type="ORF">FQ154_15520</name>
</gene>
<accession>A0A5B0E777</accession>
<name>A0A5B0E777_9MICC</name>
<comment type="caution">
    <text evidence="1">The sequence shown here is derived from an EMBL/GenBank/DDBJ whole genome shotgun (WGS) entry which is preliminary data.</text>
</comment>
<dbReference type="AlphaFoldDB" id="A0A5B0E777"/>
<evidence type="ECO:0000313" key="2">
    <source>
        <dbReference type="Proteomes" id="UP000323856"/>
    </source>
</evidence>
<reference evidence="1 2" key="1">
    <citation type="submission" date="2019-07" db="EMBL/GenBank/DDBJ databases">
        <title>Analysis of the biochemical properties, biological activity and biotechnological potential of siderophores and biosurfactants produced by Antarctic psychrotolerant bacteria.</title>
        <authorList>
            <person name="Styczynski M."/>
            <person name="Krucon T."/>
            <person name="Decewicz P."/>
            <person name="Dziewit L."/>
        </authorList>
    </citation>
    <scope>NUCLEOTIDE SEQUENCE [LARGE SCALE GENOMIC DNA]</scope>
    <source>
        <strain evidence="1 2">ANT_H27</strain>
    </source>
</reference>
<dbReference type="EMBL" id="VOBL01000018">
    <property type="protein sequence ID" value="KAA0974456.1"/>
    <property type="molecule type" value="Genomic_DNA"/>
</dbReference>
<dbReference type="InterPro" id="IPR003749">
    <property type="entry name" value="ThiS/MoaD-like"/>
</dbReference>
<dbReference type="InterPro" id="IPR016155">
    <property type="entry name" value="Mopterin_synth/thiamin_S_b"/>
</dbReference>
<dbReference type="Pfam" id="PF02597">
    <property type="entry name" value="ThiS"/>
    <property type="match status" value="1"/>
</dbReference>
<proteinExistence type="predicted"/>
<dbReference type="InterPro" id="IPR012675">
    <property type="entry name" value="Beta-grasp_dom_sf"/>
</dbReference>
<evidence type="ECO:0000313" key="1">
    <source>
        <dbReference type="EMBL" id="KAA0974456.1"/>
    </source>
</evidence>
<dbReference type="CDD" id="cd17040">
    <property type="entry name" value="Ubl_MoaD_like"/>
    <property type="match status" value="1"/>
</dbReference>
<dbReference type="Proteomes" id="UP000323856">
    <property type="component" value="Unassembled WGS sequence"/>
</dbReference>
<dbReference type="SUPFAM" id="SSF54285">
    <property type="entry name" value="MoaD/ThiS"/>
    <property type="match status" value="1"/>
</dbReference>
<dbReference type="RefSeq" id="WP_007272322.1">
    <property type="nucleotide sequence ID" value="NZ_VOBL01000018.1"/>
</dbReference>
<protein>
    <submittedName>
        <fullName evidence="1">MoaD/ThiS family protein</fullName>
    </submittedName>
</protein>
<organism evidence="1 2">
    <name type="scientific">Paeniglutamicibacter gangotriensis</name>
    <dbReference type="NCBI Taxonomy" id="254787"/>
    <lineage>
        <taxon>Bacteria</taxon>
        <taxon>Bacillati</taxon>
        <taxon>Actinomycetota</taxon>
        <taxon>Actinomycetes</taxon>
        <taxon>Micrococcales</taxon>
        <taxon>Micrococcaceae</taxon>
        <taxon>Paeniglutamicibacter</taxon>
    </lineage>
</organism>
<dbReference type="Gene3D" id="3.10.20.30">
    <property type="match status" value="1"/>
</dbReference>
<dbReference type="OrthoDB" id="3255135at2"/>
<sequence>MRIRYFAAAAQAAGITEERLDIHELPGAPGMTATASTTLGTVLEHLAARTPATAPVSDGPLLRRTTSLGTVLTRCSFLVNGVSEQDHARALRPGDELDVLPPFAGG</sequence>